<dbReference type="STRING" id="1277257.G293_03665"/>
<dbReference type="PATRIC" id="fig|1277257.4.peg.788"/>
<dbReference type="Proteomes" id="UP000035503">
    <property type="component" value="Chromosome"/>
</dbReference>
<evidence type="ECO:0000256" key="3">
    <source>
        <dbReference type="ARBA" id="ARBA00022692"/>
    </source>
</evidence>
<dbReference type="InterPro" id="IPR001626">
    <property type="entry name" value="ABC_TroCD"/>
</dbReference>
<dbReference type="GO" id="GO:0055085">
    <property type="term" value="P:transmembrane transport"/>
    <property type="evidence" value="ECO:0007669"/>
    <property type="project" value="InterPro"/>
</dbReference>
<sequence>MNNILYCIFSPLHFSAIQNSFIISIIVVIPMAILSCFIILKNQSFVGEAISHAVLPGIVLSNIIGIPLEIGAFIAGMLCTLSAGYLKENSYFQEDILLSMVFSTMFAIGIVIMLKVHSSLHFSHILLGDMLGISKSDIIKTAVLALISVSFLILKKNDLLLMIFDPIHARSMQIPIKLLHYAFLIVLSLIIVISLKSVGLILPPALLVLPGSIAFLLSKHHTKMILLSIIISVTCTVIGIYLSFFINSAAAPTIVVMMSCVFLIIVFFKIIFGKDQKILQNKRT</sequence>
<keyword evidence="5 7" id="KW-0472">Membrane</keyword>
<dbReference type="Pfam" id="PF00950">
    <property type="entry name" value="ABC-3"/>
    <property type="match status" value="1"/>
</dbReference>
<dbReference type="FunFam" id="1.10.3470.10:FF:000003">
    <property type="entry name" value="Iron ABC transporter permease SitD"/>
    <property type="match status" value="1"/>
</dbReference>
<dbReference type="KEGG" id="lau:G293_03665"/>
<accession>A0A0G3I393</accession>
<feature type="transmembrane region" description="Helical" evidence="7">
    <location>
        <begin position="201"/>
        <end position="218"/>
    </location>
</feature>
<evidence type="ECO:0000256" key="2">
    <source>
        <dbReference type="ARBA" id="ARBA00008034"/>
    </source>
</evidence>
<evidence type="ECO:0000256" key="5">
    <source>
        <dbReference type="ARBA" id="ARBA00023136"/>
    </source>
</evidence>
<feature type="transmembrane region" description="Helical" evidence="7">
    <location>
        <begin position="96"/>
        <end position="118"/>
    </location>
</feature>
<keyword evidence="3 6" id="KW-0812">Transmembrane</keyword>
<evidence type="ECO:0000256" key="6">
    <source>
        <dbReference type="RuleBase" id="RU003943"/>
    </source>
</evidence>
<comment type="similarity">
    <text evidence="2 6">Belongs to the ABC-3 integral membrane protein family.</text>
</comment>
<reference evidence="8 9" key="1">
    <citation type="journal article" date="2015" name="Genome Announc.">
        <title>Complete Genome Sequence of 'Candidatus Liberibacter africanus,' a Bacterium Associated with Citrus Huanglongbing.</title>
        <authorList>
            <person name="Lin H."/>
            <person name="Pietersen G."/>
            <person name="Han C."/>
            <person name="Read D.A."/>
            <person name="Lou B."/>
            <person name="Gupta G."/>
            <person name="Civerolo E.L."/>
        </authorList>
    </citation>
    <scope>NUCLEOTIDE SEQUENCE [LARGE SCALE GENOMIC DNA]</scope>
    <source>
        <strain evidence="8 9">PTSAPSY</strain>
    </source>
</reference>
<feature type="transmembrane region" description="Helical" evidence="7">
    <location>
        <begin position="21"/>
        <end position="40"/>
    </location>
</feature>
<dbReference type="InterPro" id="IPR037294">
    <property type="entry name" value="ABC_BtuC-like"/>
</dbReference>
<keyword evidence="4 7" id="KW-1133">Transmembrane helix</keyword>
<evidence type="ECO:0000256" key="1">
    <source>
        <dbReference type="ARBA" id="ARBA00004141"/>
    </source>
</evidence>
<dbReference type="EMBL" id="CP004021">
    <property type="protein sequence ID" value="AKK20361.1"/>
    <property type="molecule type" value="Genomic_DNA"/>
</dbReference>
<dbReference type="AlphaFoldDB" id="A0A0G3I393"/>
<dbReference type="PANTHER" id="PTHR30477:SF24">
    <property type="entry name" value="IRON TRANSPORT SYSTEM MEMBRANE PROTEIN HI_0359-RELATED"/>
    <property type="match status" value="1"/>
</dbReference>
<dbReference type="PANTHER" id="PTHR30477">
    <property type="entry name" value="ABC-TRANSPORTER METAL-BINDING PROTEIN"/>
    <property type="match status" value="1"/>
</dbReference>
<proteinExistence type="inferred from homology"/>
<organism evidence="8 9">
    <name type="scientific">Candidatus Liberibacter africanus PTSAPSY</name>
    <dbReference type="NCBI Taxonomy" id="1277257"/>
    <lineage>
        <taxon>Bacteria</taxon>
        <taxon>Pseudomonadati</taxon>
        <taxon>Pseudomonadota</taxon>
        <taxon>Alphaproteobacteria</taxon>
        <taxon>Hyphomicrobiales</taxon>
        <taxon>Rhizobiaceae</taxon>
        <taxon>Liberibacter</taxon>
    </lineage>
</organism>
<comment type="subcellular location">
    <subcellularLocation>
        <location evidence="6">Cell membrane</location>
        <topology evidence="6">Multi-pass membrane protein</topology>
    </subcellularLocation>
    <subcellularLocation>
        <location evidence="1">Membrane</location>
        <topology evidence="1">Multi-pass membrane protein</topology>
    </subcellularLocation>
</comment>
<keyword evidence="9" id="KW-1185">Reference proteome</keyword>
<name>A0A0G3I393_LIBAF</name>
<feature type="transmembrane region" description="Helical" evidence="7">
    <location>
        <begin position="174"/>
        <end position="195"/>
    </location>
</feature>
<protein>
    <submittedName>
        <fullName evidence="8">ABC transporter membrane spanning protein</fullName>
    </submittedName>
</protein>
<dbReference type="CDD" id="cd06550">
    <property type="entry name" value="TM_ABC_iron-siderophores_like"/>
    <property type="match status" value="1"/>
</dbReference>
<dbReference type="GO" id="GO:0071281">
    <property type="term" value="P:cellular response to iron ion"/>
    <property type="evidence" value="ECO:0007669"/>
    <property type="project" value="UniProtKB-ARBA"/>
</dbReference>
<dbReference type="Gene3D" id="1.10.3470.10">
    <property type="entry name" value="ABC transporter involved in vitamin B12 uptake, BtuC"/>
    <property type="match status" value="1"/>
</dbReference>
<dbReference type="OrthoDB" id="9804300at2"/>
<evidence type="ECO:0000313" key="9">
    <source>
        <dbReference type="Proteomes" id="UP000035503"/>
    </source>
</evidence>
<dbReference type="GO" id="GO:0043190">
    <property type="term" value="C:ATP-binding cassette (ABC) transporter complex"/>
    <property type="evidence" value="ECO:0007669"/>
    <property type="project" value="InterPro"/>
</dbReference>
<feature type="transmembrane region" description="Helical" evidence="7">
    <location>
        <begin position="138"/>
        <end position="154"/>
    </location>
</feature>
<feature type="transmembrane region" description="Helical" evidence="7">
    <location>
        <begin position="250"/>
        <end position="272"/>
    </location>
</feature>
<dbReference type="SUPFAM" id="SSF81345">
    <property type="entry name" value="ABC transporter involved in vitamin B12 uptake, BtuC"/>
    <property type="match status" value="1"/>
</dbReference>
<dbReference type="GO" id="GO:0010043">
    <property type="term" value="P:response to zinc ion"/>
    <property type="evidence" value="ECO:0007669"/>
    <property type="project" value="TreeGrafter"/>
</dbReference>
<gene>
    <name evidence="8" type="ORF">G293_03665</name>
</gene>
<dbReference type="RefSeq" id="WP_047264354.1">
    <property type="nucleotide sequence ID" value="NZ_CP004021.1"/>
</dbReference>
<evidence type="ECO:0000256" key="7">
    <source>
        <dbReference type="SAM" id="Phobius"/>
    </source>
</evidence>
<evidence type="ECO:0000313" key="8">
    <source>
        <dbReference type="EMBL" id="AKK20361.1"/>
    </source>
</evidence>
<feature type="transmembrane region" description="Helical" evidence="7">
    <location>
        <begin position="60"/>
        <end position="84"/>
    </location>
</feature>
<feature type="transmembrane region" description="Helical" evidence="7">
    <location>
        <begin position="225"/>
        <end position="244"/>
    </location>
</feature>
<keyword evidence="6" id="KW-0813">Transport</keyword>
<evidence type="ECO:0000256" key="4">
    <source>
        <dbReference type="ARBA" id="ARBA00022989"/>
    </source>
</evidence>